<dbReference type="InterPro" id="IPR000253">
    <property type="entry name" value="FHA_dom"/>
</dbReference>
<reference evidence="10" key="1">
    <citation type="journal article" date="2020" name="Stud. Mycol.">
        <title>101 Dothideomycetes genomes: a test case for predicting lifestyles and emergence of pathogens.</title>
        <authorList>
            <person name="Haridas S."/>
            <person name="Albert R."/>
            <person name="Binder M."/>
            <person name="Bloem J."/>
            <person name="Labutti K."/>
            <person name="Salamov A."/>
            <person name="Andreopoulos B."/>
            <person name="Baker S."/>
            <person name="Barry K."/>
            <person name="Bills G."/>
            <person name="Bluhm B."/>
            <person name="Cannon C."/>
            <person name="Castanera R."/>
            <person name="Culley D."/>
            <person name="Daum C."/>
            <person name="Ezra D."/>
            <person name="Gonzalez J."/>
            <person name="Henrissat B."/>
            <person name="Kuo A."/>
            <person name="Liang C."/>
            <person name="Lipzen A."/>
            <person name="Lutzoni F."/>
            <person name="Magnuson J."/>
            <person name="Mondo S."/>
            <person name="Nolan M."/>
            <person name="Ohm R."/>
            <person name="Pangilinan J."/>
            <person name="Park H.-J."/>
            <person name="Ramirez L."/>
            <person name="Alfaro M."/>
            <person name="Sun H."/>
            <person name="Tritt A."/>
            <person name="Yoshinaga Y."/>
            <person name="Zwiers L.-H."/>
            <person name="Turgeon B."/>
            <person name="Goodwin S."/>
            <person name="Spatafora J."/>
            <person name="Crous P."/>
            <person name="Grigoriev I."/>
        </authorList>
    </citation>
    <scope>NUCLEOTIDE SEQUENCE</scope>
    <source>
        <strain evidence="10">CBS 101060</strain>
    </source>
</reference>
<keyword evidence="5" id="KW-0234">DNA repair</keyword>
<keyword evidence="3" id="KW-0158">Chromosome</keyword>
<comment type="subcellular location">
    <subcellularLocation>
        <location evidence="2">Chromosome</location>
    </subcellularLocation>
    <subcellularLocation>
        <location evidence="1">Nucleus</location>
    </subcellularLocation>
</comment>
<evidence type="ECO:0000256" key="4">
    <source>
        <dbReference type="ARBA" id="ARBA00022763"/>
    </source>
</evidence>
<comment type="similarity">
    <text evidence="7">Belongs to the Nibrin family.</text>
</comment>
<dbReference type="Pfam" id="PF16508">
    <property type="entry name" value="NIBRIN_BRCT_II"/>
    <property type="match status" value="1"/>
</dbReference>
<feature type="region of interest" description="Disordered" evidence="8">
    <location>
        <begin position="194"/>
        <end position="235"/>
    </location>
</feature>
<evidence type="ECO:0000256" key="1">
    <source>
        <dbReference type="ARBA" id="ARBA00004123"/>
    </source>
</evidence>
<dbReference type="GO" id="GO:0000724">
    <property type="term" value="P:double-strand break repair via homologous recombination"/>
    <property type="evidence" value="ECO:0007669"/>
    <property type="project" value="TreeGrafter"/>
</dbReference>
<name>A0A9P4S3D0_9PEZI</name>
<keyword evidence="4" id="KW-0227">DNA damage</keyword>
<feature type="region of interest" description="Disordered" evidence="8">
    <location>
        <begin position="395"/>
        <end position="418"/>
    </location>
</feature>
<dbReference type="InterPro" id="IPR008984">
    <property type="entry name" value="SMAD_FHA_dom_sf"/>
</dbReference>
<evidence type="ECO:0000259" key="9">
    <source>
        <dbReference type="PROSITE" id="PS50006"/>
    </source>
</evidence>
<dbReference type="EMBL" id="MU006121">
    <property type="protein sequence ID" value="KAF2834318.1"/>
    <property type="molecule type" value="Genomic_DNA"/>
</dbReference>
<keyword evidence="6" id="KW-0539">Nucleus</keyword>
<dbReference type="AlphaFoldDB" id="A0A9P4S3D0"/>
<gene>
    <name evidence="10" type="ORF">M501DRAFT_1001319</name>
</gene>
<dbReference type="GO" id="GO:0007095">
    <property type="term" value="P:mitotic G2 DNA damage checkpoint signaling"/>
    <property type="evidence" value="ECO:0007669"/>
    <property type="project" value="InterPro"/>
</dbReference>
<dbReference type="SMART" id="SM00240">
    <property type="entry name" value="FHA"/>
    <property type="match status" value="1"/>
</dbReference>
<feature type="region of interest" description="Disordered" evidence="8">
    <location>
        <begin position="670"/>
        <end position="818"/>
    </location>
</feature>
<dbReference type="Gene3D" id="3.40.50.10980">
    <property type="entry name" value="Nibrin, BRCT2 domain"/>
    <property type="match status" value="1"/>
</dbReference>
<sequence>MWLLECDGDLFDRKRIWLRPGSVHILGRTKPDSGASPSDNVHILTGRTISRQHLIISVDYVEQDEDPTLPTSVVSVRDNDTKFGTILDEEQLGKNNTRTLTSGEHTIRLGKDSTIFRVSWQPVVLTFASGTETRAQQPILRQVDIRTSLDFIKNHTTHVVSSKRNVPKVLQALVNAKPLVTQAFVDAVIRASTKVDDSDPNSPSTAPLENDFDSHWPNELDYLPPSGKEPKPRPAEMLKPLDQRAKVFAGYTFVFGDRNQYENLAEPISDGGGKTLCHEVTPGETKFEDFVRVVKEAAGEKGLGEFEDGSEGKGVVVVRIGTRRNFEEWTGHFLQQVDLLLGQRSILQNEFLDAILLNDASGLRVPLHEEIEVTSSQPQPLPSTAPSAVQASRLEADGNTTIGPPIPSTKTRKPPRTRYKSKFRGFEGFDDESVVQSSCYSPEAASRNQPSKSIDSEIILESQSQYPSQLRTQTQVDTLNARKRCSPPSEDEVENERDVIDGLLQGAATMKRRRLERGKISNNEDHIIKLTEENGNLGLPKLINPRKLPPEVNVLELAQKRREEEEEAARRDAETLRNAMEGMDIEQMKNLAQVVEMDIIPRSDFPAFGDQEGTGCWDERWNGRKNFKKFRRRGDTRTLPRRPILVELEEVGKKGFGIGDEYWLDNSRSGMKDKSFAVGSSREASESQRQDEMEADTSFRLSARVRGARRKQSSPQAEGVEVDELITPARDQTLEVRAKQNSGTQQSQASPTQTMRSETQRATLRAQNEQLEKAMTAKGKRVAREHAPMTPPPNKQRRILEPDESEDDLKFRFRRRRN</sequence>
<accession>A0A9P4S3D0</accession>
<dbReference type="GO" id="GO:0005694">
    <property type="term" value="C:chromosome"/>
    <property type="evidence" value="ECO:0007669"/>
    <property type="project" value="UniProtKB-SubCell"/>
</dbReference>
<evidence type="ECO:0000256" key="8">
    <source>
        <dbReference type="SAM" id="MobiDB-lite"/>
    </source>
</evidence>
<dbReference type="Pfam" id="PF00498">
    <property type="entry name" value="FHA"/>
    <property type="match status" value="1"/>
</dbReference>
<dbReference type="PANTHER" id="PTHR12162:SF0">
    <property type="entry name" value="NIBRIN"/>
    <property type="match status" value="1"/>
</dbReference>
<dbReference type="InterPro" id="IPR036420">
    <property type="entry name" value="BRCT_dom_sf"/>
</dbReference>
<dbReference type="Proteomes" id="UP000799429">
    <property type="component" value="Unassembled WGS sequence"/>
</dbReference>
<evidence type="ECO:0000313" key="10">
    <source>
        <dbReference type="EMBL" id="KAF2834318.1"/>
    </source>
</evidence>
<proteinExistence type="inferred from homology"/>
<keyword evidence="11" id="KW-1185">Reference proteome</keyword>
<evidence type="ECO:0000256" key="5">
    <source>
        <dbReference type="ARBA" id="ARBA00023204"/>
    </source>
</evidence>
<dbReference type="PANTHER" id="PTHR12162">
    <property type="entry name" value="NIBRIN-RELATED"/>
    <property type="match status" value="1"/>
</dbReference>
<evidence type="ECO:0000313" key="11">
    <source>
        <dbReference type="Proteomes" id="UP000799429"/>
    </source>
</evidence>
<dbReference type="CDD" id="cd22667">
    <property type="entry name" value="FHA_NBN"/>
    <property type="match status" value="1"/>
</dbReference>
<dbReference type="InterPro" id="IPR032429">
    <property type="entry name" value="Nibrin_BRCT2"/>
</dbReference>
<dbReference type="SUPFAM" id="SSF49879">
    <property type="entry name" value="SMAD/FHA domain"/>
    <property type="match status" value="1"/>
</dbReference>
<evidence type="ECO:0000256" key="2">
    <source>
        <dbReference type="ARBA" id="ARBA00004286"/>
    </source>
</evidence>
<dbReference type="OrthoDB" id="552194at2759"/>
<dbReference type="Gene3D" id="3.40.50.10190">
    <property type="entry name" value="BRCT domain"/>
    <property type="match status" value="1"/>
</dbReference>
<dbReference type="InterPro" id="IPR040227">
    <property type="entry name" value="Nibrin-rel"/>
</dbReference>
<dbReference type="PROSITE" id="PS50006">
    <property type="entry name" value="FHA_DOMAIN"/>
    <property type="match status" value="1"/>
</dbReference>
<evidence type="ECO:0000256" key="3">
    <source>
        <dbReference type="ARBA" id="ARBA00022454"/>
    </source>
</evidence>
<protein>
    <recommendedName>
        <fullName evidence="9">FHA domain-containing protein</fullName>
    </recommendedName>
</protein>
<feature type="domain" description="FHA" evidence="9">
    <location>
        <begin position="24"/>
        <end position="92"/>
    </location>
</feature>
<dbReference type="GO" id="GO:0003684">
    <property type="term" value="F:damaged DNA binding"/>
    <property type="evidence" value="ECO:0007669"/>
    <property type="project" value="TreeGrafter"/>
</dbReference>
<dbReference type="Gene3D" id="2.60.200.20">
    <property type="match status" value="1"/>
</dbReference>
<evidence type="ECO:0000256" key="6">
    <source>
        <dbReference type="ARBA" id="ARBA00023242"/>
    </source>
</evidence>
<comment type="caution">
    <text evidence="10">The sequence shown here is derived from an EMBL/GenBank/DDBJ whole genome shotgun (WGS) entry which is preliminary data.</text>
</comment>
<evidence type="ECO:0000256" key="7">
    <source>
        <dbReference type="ARBA" id="ARBA00044757"/>
    </source>
</evidence>
<dbReference type="InterPro" id="IPR043014">
    <property type="entry name" value="Nibrin_BRCT2_sf"/>
</dbReference>
<organism evidence="10 11">
    <name type="scientific">Patellaria atrata CBS 101060</name>
    <dbReference type="NCBI Taxonomy" id="1346257"/>
    <lineage>
        <taxon>Eukaryota</taxon>
        <taxon>Fungi</taxon>
        <taxon>Dikarya</taxon>
        <taxon>Ascomycota</taxon>
        <taxon>Pezizomycotina</taxon>
        <taxon>Dothideomycetes</taxon>
        <taxon>Dothideomycetes incertae sedis</taxon>
        <taxon>Patellariales</taxon>
        <taxon>Patellariaceae</taxon>
        <taxon>Patellaria</taxon>
    </lineage>
</organism>
<feature type="compositionally biased region" description="Basic and acidic residues" evidence="8">
    <location>
        <begin position="683"/>
        <end position="692"/>
    </location>
</feature>
<feature type="compositionally biased region" description="Polar residues" evidence="8">
    <location>
        <begin position="739"/>
        <end position="769"/>
    </location>
</feature>
<dbReference type="GO" id="GO:0030870">
    <property type="term" value="C:Mre11 complex"/>
    <property type="evidence" value="ECO:0007669"/>
    <property type="project" value="InterPro"/>
</dbReference>